<feature type="binding site" evidence="3">
    <location>
        <position position="325"/>
    </location>
    <ligand>
        <name>Zn(2+)</name>
        <dbReference type="ChEBI" id="CHEBI:29105"/>
        <label>2</label>
    </ligand>
</feature>
<feature type="binding site" evidence="3">
    <location>
        <position position="146"/>
    </location>
    <ligand>
        <name>Mg(2+)</name>
        <dbReference type="ChEBI" id="CHEBI:18420"/>
    </ligand>
</feature>
<feature type="binding site" evidence="3">
    <location>
        <position position="39"/>
    </location>
    <ligand>
        <name>Zn(2+)</name>
        <dbReference type="ChEBI" id="CHEBI:29105"/>
        <label>2</label>
    </ligand>
</feature>
<comment type="similarity">
    <text evidence="4">Belongs to the alkaline phosphatase family.</text>
</comment>
<comment type="caution">
    <text evidence="6">The sequence shown here is derived from an EMBL/GenBank/DDBJ whole genome shotgun (WGS) entry which is preliminary data.</text>
</comment>
<feature type="binding site" evidence="3">
    <location>
        <position position="285"/>
    </location>
    <ligand>
        <name>Zn(2+)</name>
        <dbReference type="ChEBI" id="CHEBI:29105"/>
        <label>2</label>
    </ligand>
</feature>
<protein>
    <submittedName>
        <fullName evidence="6">Alkaline phosphatase</fullName>
    </submittedName>
</protein>
<dbReference type="Proteomes" id="UP000824140">
    <property type="component" value="Unassembled WGS sequence"/>
</dbReference>
<reference evidence="6" key="2">
    <citation type="journal article" date="2021" name="PeerJ">
        <title>Extensive microbial diversity within the chicken gut microbiome revealed by metagenomics and culture.</title>
        <authorList>
            <person name="Gilroy R."/>
            <person name="Ravi A."/>
            <person name="Getino M."/>
            <person name="Pursley I."/>
            <person name="Horton D.L."/>
            <person name="Alikhan N.F."/>
            <person name="Baker D."/>
            <person name="Gharbi K."/>
            <person name="Hall N."/>
            <person name="Watson M."/>
            <person name="Adriaenssens E.M."/>
            <person name="Foster-Nyarko E."/>
            <person name="Jarju S."/>
            <person name="Secka A."/>
            <person name="Antonio M."/>
            <person name="Oren A."/>
            <person name="Chaudhuri R.R."/>
            <person name="La Ragione R."/>
            <person name="Hildebrand F."/>
            <person name="Pallen M.J."/>
        </authorList>
    </citation>
    <scope>NUCLEOTIDE SEQUENCE</scope>
    <source>
        <strain evidence="6">13766</strain>
    </source>
</reference>
<gene>
    <name evidence="6" type="ORF">IAA84_10450</name>
</gene>
<feature type="binding site" evidence="3">
    <location>
        <position position="324"/>
    </location>
    <ligand>
        <name>Zn(2+)</name>
        <dbReference type="ChEBI" id="CHEBI:29105"/>
        <label>2</label>
    </ligand>
</feature>
<reference evidence="6" key="1">
    <citation type="submission" date="2020-10" db="EMBL/GenBank/DDBJ databases">
        <authorList>
            <person name="Gilroy R."/>
        </authorList>
    </citation>
    <scope>NUCLEOTIDE SEQUENCE</scope>
    <source>
        <strain evidence="6">13766</strain>
    </source>
</reference>
<dbReference type="EMBL" id="DVJN01000200">
    <property type="protein sequence ID" value="HIS93425.1"/>
    <property type="molecule type" value="Genomic_DNA"/>
</dbReference>
<dbReference type="PANTHER" id="PTHR11596:SF5">
    <property type="entry name" value="ALKALINE PHOSPHATASE"/>
    <property type="match status" value="1"/>
</dbReference>
<keyword evidence="3" id="KW-0862">Zinc</keyword>
<accession>A0A9D1G2S0</accession>
<dbReference type="PANTHER" id="PTHR11596">
    <property type="entry name" value="ALKALINE PHOSPHATASE"/>
    <property type="match status" value="1"/>
</dbReference>
<proteinExistence type="inferred from homology"/>
<evidence type="ECO:0000256" key="3">
    <source>
        <dbReference type="PIRSR" id="PIRSR601952-2"/>
    </source>
</evidence>
<sequence>MKKLLALALVLALFACAAPAMAEEAAPAAPKYVFMFIGDGMGNPQVTATQYYLGALENPDSTIPVPAQLSFTDFENVGLMTTYDASSFCPDSASTATSMASGQKTLSGVINYNIDLTESFKIITEYAKEAGKKVGVISSVSLDHATPAAYYAKSESRGEYYDIALQGVSGTTLDFLGGGSYLTPDGDGTQANLFDVAEENGFTVANTLEDIRALNSESGRVLAITPDIADSSSMQYEIDRVRMEAEGADSLSLAEMVQAGINVLDNDEEGFFLMTEGGKIDWSCHANDAMTSIMDTIALSDAVQVAIDFAAEHPEETLIIVTADHETGGMTIGFATTAYDTHFNYLQNQTISFTQFDAVIGEMRENEATFEDALAEIEKYYGLTTEEGQDLTLTETEIASLTAAFELSMLPSEERVIGEQEALLYGGYEPLSMAVSHIINNKAGLSFTSYAHTGLQIPVYAMGVGADNFSGLYDNTDIFNKTMQAMGLEA</sequence>
<dbReference type="InterPro" id="IPR017850">
    <property type="entry name" value="Alkaline_phosphatase_core_sf"/>
</dbReference>
<dbReference type="Gene3D" id="3.40.720.10">
    <property type="entry name" value="Alkaline Phosphatase, subunit A"/>
    <property type="match status" value="2"/>
</dbReference>
<name>A0A9D1G2S0_9FIRM</name>
<dbReference type="CDD" id="cd16012">
    <property type="entry name" value="ALP"/>
    <property type="match status" value="1"/>
</dbReference>
<keyword evidence="1" id="KW-0597">Phosphoprotein</keyword>
<dbReference type="GO" id="GO:0046872">
    <property type="term" value="F:metal ion binding"/>
    <property type="evidence" value="ECO:0007669"/>
    <property type="project" value="UniProtKB-KW"/>
</dbReference>
<dbReference type="AlphaFoldDB" id="A0A9D1G2S0"/>
<comment type="cofactor">
    <cofactor evidence="3">
        <name>Mg(2+)</name>
        <dbReference type="ChEBI" id="CHEBI:18420"/>
    </cofactor>
    <text evidence="3">Binds 1 Mg(2+) ion.</text>
</comment>
<keyword evidence="3" id="KW-0460">Magnesium</keyword>
<evidence type="ECO:0000256" key="2">
    <source>
        <dbReference type="PIRSR" id="PIRSR601952-1"/>
    </source>
</evidence>
<dbReference type="SMART" id="SM00098">
    <property type="entry name" value="alkPPc"/>
    <property type="match status" value="1"/>
</dbReference>
<feature type="binding site" evidence="3">
    <location>
        <position position="144"/>
    </location>
    <ligand>
        <name>Mg(2+)</name>
        <dbReference type="ChEBI" id="CHEBI:18420"/>
    </ligand>
</feature>
<feature type="binding site" evidence="3">
    <location>
        <position position="281"/>
    </location>
    <ligand>
        <name>Zn(2+)</name>
        <dbReference type="ChEBI" id="CHEBI:29105"/>
        <label>2</label>
    </ligand>
</feature>
<evidence type="ECO:0000313" key="6">
    <source>
        <dbReference type="EMBL" id="HIS93425.1"/>
    </source>
</evidence>
<dbReference type="SUPFAM" id="SSF53649">
    <property type="entry name" value="Alkaline phosphatase-like"/>
    <property type="match status" value="1"/>
</dbReference>
<feature type="active site" description="Phosphoserine intermediate" evidence="2">
    <location>
        <position position="92"/>
    </location>
</feature>
<feature type="binding site" evidence="3">
    <location>
        <position position="276"/>
    </location>
    <ligand>
        <name>Mg(2+)</name>
        <dbReference type="ChEBI" id="CHEBI:18420"/>
    </ligand>
</feature>
<dbReference type="PROSITE" id="PS51257">
    <property type="entry name" value="PROKAR_LIPOPROTEIN"/>
    <property type="match status" value="1"/>
</dbReference>
<dbReference type="Pfam" id="PF00245">
    <property type="entry name" value="Alk_phosphatase"/>
    <property type="match status" value="1"/>
</dbReference>
<feature type="chain" id="PRO_5038402822" evidence="5">
    <location>
        <begin position="23"/>
        <end position="490"/>
    </location>
</feature>
<keyword evidence="3" id="KW-0479">Metal-binding</keyword>
<dbReference type="PRINTS" id="PR00113">
    <property type="entry name" value="ALKPHPHTASE"/>
</dbReference>
<feature type="signal peptide" evidence="5">
    <location>
        <begin position="1"/>
        <end position="22"/>
    </location>
</feature>
<evidence type="ECO:0000256" key="4">
    <source>
        <dbReference type="RuleBase" id="RU003946"/>
    </source>
</evidence>
<evidence type="ECO:0000256" key="5">
    <source>
        <dbReference type="SAM" id="SignalP"/>
    </source>
</evidence>
<dbReference type="InterPro" id="IPR001952">
    <property type="entry name" value="Alkaline_phosphatase"/>
</dbReference>
<organism evidence="6 7">
    <name type="scientific">Candidatus Alectryocaccomicrobium excrementavium</name>
    <dbReference type="NCBI Taxonomy" id="2840668"/>
    <lineage>
        <taxon>Bacteria</taxon>
        <taxon>Bacillati</taxon>
        <taxon>Bacillota</taxon>
        <taxon>Clostridia</taxon>
        <taxon>Candidatus Alectryocaccomicrobium</taxon>
    </lineage>
</organism>
<dbReference type="GO" id="GO:0004035">
    <property type="term" value="F:alkaline phosphatase activity"/>
    <property type="evidence" value="ECO:0007669"/>
    <property type="project" value="TreeGrafter"/>
</dbReference>
<keyword evidence="5" id="KW-0732">Signal</keyword>
<comment type="cofactor">
    <cofactor evidence="3">
        <name>Zn(2+)</name>
        <dbReference type="ChEBI" id="CHEBI:29105"/>
    </cofactor>
    <text evidence="3">Binds 2 Zn(2+) ions.</text>
</comment>
<feature type="binding site" evidence="3">
    <location>
        <position position="452"/>
    </location>
    <ligand>
        <name>Zn(2+)</name>
        <dbReference type="ChEBI" id="CHEBI:29105"/>
        <label>2</label>
    </ligand>
</feature>
<evidence type="ECO:0000256" key="1">
    <source>
        <dbReference type="ARBA" id="ARBA00022553"/>
    </source>
</evidence>
<evidence type="ECO:0000313" key="7">
    <source>
        <dbReference type="Proteomes" id="UP000824140"/>
    </source>
</evidence>
<feature type="binding site" evidence="3">
    <location>
        <position position="39"/>
    </location>
    <ligand>
        <name>Mg(2+)</name>
        <dbReference type="ChEBI" id="CHEBI:18420"/>
    </ligand>
</feature>